<accession>A0A831EVF6</accession>
<gene>
    <name evidence="1" type="ORF">BN437_3832</name>
</gene>
<organism evidence="1 2">
    <name type="scientific">Erwinia amylovora NBRC 12687 = CFBP 1232</name>
    <dbReference type="NCBI Taxonomy" id="1219359"/>
    <lineage>
        <taxon>Bacteria</taxon>
        <taxon>Pseudomonadati</taxon>
        <taxon>Pseudomonadota</taxon>
        <taxon>Gammaproteobacteria</taxon>
        <taxon>Enterobacterales</taxon>
        <taxon>Erwiniaceae</taxon>
        <taxon>Erwinia</taxon>
    </lineage>
</organism>
<evidence type="ECO:0000313" key="1">
    <source>
        <dbReference type="EMBL" id="CCO95730.1"/>
    </source>
</evidence>
<reference evidence="1 2" key="1">
    <citation type="submission" date="2012-11" db="EMBL/GenBank/DDBJ databases">
        <authorList>
            <person name="Linke B."/>
        </authorList>
    </citation>
    <scope>NUCLEOTIDE SEQUENCE [LARGE SCALE GENOMIC DNA]</scope>
    <source>
        <strain evidence="2">CFBP 1232</strain>
    </source>
</reference>
<proteinExistence type="predicted"/>
<dbReference type="Proteomes" id="UP000013111">
    <property type="component" value="Unassembled WGS sequence"/>
</dbReference>
<dbReference type="AlphaFoldDB" id="A0A831EVF6"/>
<sequence>MLIYKNVPSRIDFKYIEVNGYDPFIRDFIKGKSYPW</sequence>
<comment type="caution">
    <text evidence="1">The sequence shown here is derived from an EMBL/GenBank/DDBJ whole genome shotgun (WGS) entry which is preliminary data.</text>
</comment>
<reference evidence="1 2" key="2">
    <citation type="submission" date="2013-04" db="EMBL/GenBank/DDBJ databases">
        <title>Comparative genomics of 12 strains of Erwinia amylovora identifies a pan-genome with a large conserved core and provides insights into host specificity.</title>
        <authorList>
            <person name="Mann R.A."/>
            <person name="Smits T.H.M."/>
            <person name="Buehlmann A."/>
            <person name="Blom J."/>
            <person name="Goesmann A."/>
            <person name="Frey J.E."/>
            <person name="Plummer K.M."/>
            <person name="Beer S.V."/>
            <person name="Luck J."/>
            <person name="Duffy B."/>
            <person name="Rodoni B."/>
        </authorList>
    </citation>
    <scope>NUCLEOTIDE SEQUENCE [LARGE SCALE GENOMIC DNA]</scope>
    <source>
        <strain evidence="2">CFBP 1232</strain>
    </source>
</reference>
<evidence type="ECO:0000313" key="2">
    <source>
        <dbReference type="Proteomes" id="UP000013111"/>
    </source>
</evidence>
<name>A0A831EVF6_ERWAM</name>
<protein>
    <submittedName>
        <fullName evidence="1">Uncharacterized protein</fullName>
    </submittedName>
</protein>
<dbReference type="EMBL" id="CAPB01000042">
    <property type="protein sequence ID" value="CCO95730.1"/>
    <property type="molecule type" value="Genomic_DNA"/>
</dbReference>